<reference evidence="1 2" key="1">
    <citation type="submission" date="2024-09" db="EMBL/GenBank/DDBJ databases">
        <title>Novel species of the genus Pelomonas and Roseateles isolated from streams.</title>
        <authorList>
            <person name="Lu H."/>
        </authorList>
    </citation>
    <scope>NUCLEOTIDE SEQUENCE [LARGE SCALE GENOMIC DNA]</scope>
    <source>
        <strain evidence="1 2">DC23W</strain>
    </source>
</reference>
<proteinExistence type="predicted"/>
<protein>
    <submittedName>
        <fullName evidence="1">Uncharacterized protein</fullName>
    </submittedName>
</protein>
<name>A0ABW7EWM1_9BURK</name>
<accession>A0ABW7EWM1</accession>
<evidence type="ECO:0000313" key="1">
    <source>
        <dbReference type="EMBL" id="MFG6417008.1"/>
    </source>
</evidence>
<organism evidence="1 2">
    <name type="scientific">Pelomonas dachongensis</name>
    <dbReference type="NCBI Taxonomy" id="3299029"/>
    <lineage>
        <taxon>Bacteria</taxon>
        <taxon>Pseudomonadati</taxon>
        <taxon>Pseudomonadota</taxon>
        <taxon>Betaproteobacteria</taxon>
        <taxon>Burkholderiales</taxon>
        <taxon>Sphaerotilaceae</taxon>
        <taxon>Roseateles</taxon>
    </lineage>
</organism>
<dbReference type="Proteomes" id="UP001606300">
    <property type="component" value="Unassembled WGS sequence"/>
</dbReference>
<dbReference type="EMBL" id="JBIGHY010000014">
    <property type="protein sequence ID" value="MFG6417008.1"/>
    <property type="molecule type" value="Genomic_DNA"/>
</dbReference>
<evidence type="ECO:0000313" key="2">
    <source>
        <dbReference type="Proteomes" id="UP001606300"/>
    </source>
</evidence>
<keyword evidence="2" id="KW-1185">Reference proteome</keyword>
<sequence>MRCHAIEQSTPSHFMTYILKEITDKIGNRIVSDSENSKYIGAVIRGGWQDSEFPEGFAIDEVADSYLVMIPFNLPDFRSNGDYAFFYEGKMYHITFLAPSHSIVGVRDSASNKVSPTGDFMDRLAAAFAAHHRLVGVVGGVPKAFGGLVVPEHDEGMTK</sequence>
<gene>
    <name evidence="1" type="ORF">ACG02S_24235</name>
</gene>
<comment type="caution">
    <text evidence="1">The sequence shown here is derived from an EMBL/GenBank/DDBJ whole genome shotgun (WGS) entry which is preliminary data.</text>
</comment>